<organism evidence="5 6">
    <name type="scientific">Conexibacter woesei (strain DSM 14684 / CCUG 47730 / CIP 108061 / JCM 11494 / NBRC 100937 / ID131577)</name>
    <dbReference type="NCBI Taxonomy" id="469383"/>
    <lineage>
        <taxon>Bacteria</taxon>
        <taxon>Bacillati</taxon>
        <taxon>Actinomycetota</taxon>
        <taxon>Thermoleophilia</taxon>
        <taxon>Solirubrobacterales</taxon>
        <taxon>Conexibacteraceae</taxon>
        <taxon>Conexibacter</taxon>
    </lineage>
</organism>
<feature type="domain" description="Methyltransferase" evidence="4">
    <location>
        <begin position="44"/>
        <end position="137"/>
    </location>
</feature>
<reference evidence="5 6" key="1">
    <citation type="journal article" date="2010" name="Stand. Genomic Sci.">
        <title>Complete genome sequence of Conexibacter woesei type strain (ID131577).</title>
        <authorList>
            <person name="Pukall R."/>
            <person name="Lapidus A."/>
            <person name="Glavina Del Rio T."/>
            <person name="Copeland A."/>
            <person name="Tice H."/>
            <person name="Cheng J.-F."/>
            <person name="Lucas S."/>
            <person name="Chen F."/>
            <person name="Nolan M."/>
            <person name="Bruce D."/>
            <person name="Goodwin L."/>
            <person name="Pitluck S."/>
            <person name="Mavromatis K."/>
            <person name="Ivanova N."/>
            <person name="Ovchinnikova G."/>
            <person name="Pati A."/>
            <person name="Chen A."/>
            <person name="Palaniappan K."/>
            <person name="Land M."/>
            <person name="Hauser L."/>
            <person name="Chang Y.-J."/>
            <person name="Jeffries C.D."/>
            <person name="Chain P."/>
            <person name="Meincke L."/>
            <person name="Sims D."/>
            <person name="Brettin T."/>
            <person name="Detter J.C."/>
            <person name="Rohde M."/>
            <person name="Goeker M."/>
            <person name="Bristow J."/>
            <person name="Eisen J.A."/>
            <person name="Markowitz V."/>
            <person name="Kyrpides N.C."/>
            <person name="Klenk H.-P."/>
            <person name="Hugenholtz P."/>
        </authorList>
    </citation>
    <scope>NUCLEOTIDE SEQUENCE [LARGE SCALE GENOMIC DNA]</scope>
    <source>
        <strain evidence="6">DSM 14684 / CIP 108061 / JCM 11494 / NBRC 100937 / ID131577</strain>
    </source>
</reference>
<evidence type="ECO:0000256" key="2">
    <source>
        <dbReference type="ARBA" id="ARBA00022679"/>
    </source>
</evidence>
<dbReference type="HOGENOM" id="CLU_056435_0_0_11"/>
<gene>
    <name evidence="5" type="ordered locus">Cwoe_0482</name>
</gene>
<dbReference type="Pfam" id="PF13649">
    <property type="entry name" value="Methyltransf_25"/>
    <property type="match status" value="1"/>
</dbReference>
<keyword evidence="6" id="KW-1185">Reference proteome</keyword>
<dbReference type="STRING" id="469383.Cwoe_0482"/>
<evidence type="ECO:0000256" key="1">
    <source>
        <dbReference type="ARBA" id="ARBA00022603"/>
    </source>
</evidence>
<proteinExistence type="predicted"/>
<dbReference type="RefSeq" id="WP_012931970.1">
    <property type="nucleotide sequence ID" value="NC_013739.1"/>
</dbReference>
<dbReference type="PANTHER" id="PTHR43464">
    <property type="entry name" value="METHYLTRANSFERASE"/>
    <property type="match status" value="1"/>
</dbReference>
<dbReference type="SUPFAM" id="SSF53335">
    <property type="entry name" value="S-adenosyl-L-methionine-dependent methyltransferases"/>
    <property type="match status" value="1"/>
</dbReference>
<keyword evidence="2 5" id="KW-0808">Transferase</keyword>
<dbReference type="Proteomes" id="UP000008229">
    <property type="component" value="Chromosome"/>
</dbReference>
<name>D3F847_CONWI</name>
<dbReference type="eggNOG" id="COG2890">
    <property type="taxonomic scope" value="Bacteria"/>
</dbReference>
<keyword evidence="1 5" id="KW-0489">Methyltransferase</keyword>
<dbReference type="CDD" id="cd02440">
    <property type="entry name" value="AdoMet_MTases"/>
    <property type="match status" value="1"/>
</dbReference>
<evidence type="ECO:0000256" key="3">
    <source>
        <dbReference type="ARBA" id="ARBA00022691"/>
    </source>
</evidence>
<dbReference type="GO" id="GO:0008168">
    <property type="term" value="F:methyltransferase activity"/>
    <property type="evidence" value="ECO:0007669"/>
    <property type="project" value="UniProtKB-KW"/>
</dbReference>
<dbReference type="GO" id="GO:0032259">
    <property type="term" value="P:methylation"/>
    <property type="evidence" value="ECO:0007669"/>
    <property type="project" value="UniProtKB-KW"/>
</dbReference>
<protein>
    <submittedName>
        <fullName evidence="5">Methyltransferase type 12</fullName>
    </submittedName>
</protein>
<reference evidence="6" key="2">
    <citation type="submission" date="2010-01" db="EMBL/GenBank/DDBJ databases">
        <title>The complete genome of Conexibacter woesei DSM 14684.</title>
        <authorList>
            <consortium name="US DOE Joint Genome Institute (JGI-PGF)"/>
            <person name="Lucas S."/>
            <person name="Copeland A."/>
            <person name="Lapidus A."/>
            <person name="Glavina del Rio T."/>
            <person name="Dalin E."/>
            <person name="Tice H."/>
            <person name="Bruce D."/>
            <person name="Goodwin L."/>
            <person name="Pitluck S."/>
            <person name="Kyrpides N."/>
            <person name="Mavromatis K."/>
            <person name="Ivanova N."/>
            <person name="Mikhailova N."/>
            <person name="Chertkov O."/>
            <person name="Brettin T."/>
            <person name="Detter J.C."/>
            <person name="Han C."/>
            <person name="Larimer F."/>
            <person name="Land M."/>
            <person name="Hauser L."/>
            <person name="Markowitz V."/>
            <person name="Cheng J.-F."/>
            <person name="Hugenholtz P."/>
            <person name="Woyke T."/>
            <person name="Wu D."/>
            <person name="Pukall R."/>
            <person name="Steenblock K."/>
            <person name="Schneider S."/>
            <person name="Klenk H.-P."/>
            <person name="Eisen J.A."/>
        </authorList>
    </citation>
    <scope>NUCLEOTIDE SEQUENCE [LARGE SCALE GENOMIC DNA]</scope>
    <source>
        <strain evidence="6">DSM 14684 / CIP 108061 / JCM 11494 / NBRC 100937 / ID131577</strain>
    </source>
</reference>
<evidence type="ECO:0000259" key="4">
    <source>
        <dbReference type="Pfam" id="PF13649"/>
    </source>
</evidence>
<dbReference type="Gene3D" id="3.40.50.150">
    <property type="entry name" value="Vaccinia Virus protein VP39"/>
    <property type="match status" value="1"/>
</dbReference>
<dbReference type="InterPro" id="IPR041698">
    <property type="entry name" value="Methyltransf_25"/>
</dbReference>
<keyword evidence="3" id="KW-0949">S-adenosyl-L-methionine</keyword>
<sequence length="204" mass="21608">MTEHANDVAQHWESFYDGEQHRWSGKPNRSLVDEIAAVAPGSALDLGCGEGGDAIWLAARGWTVTAVDISHRALEVAAGHAAAAGVADRITWERHDLAASLPAGSFDLVAATYLHSPVALPRTEILRTAAAAVAAGGTLLVIGHAPSAAHPHHDLPGPQEVVDELALPADRWQLRTSELRTVEHAFGDEAPTTRIDGVVRLQRA</sequence>
<evidence type="ECO:0000313" key="6">
    <source>
        <dbReference type="Proteomes" id="UP000008229"/>
    </source>
</evidence>
<evidence type="ECO:0000313" key="5">
    <source>
        <dbReference type="EMBL" id="ADB48917.1"/>
    </source>
</evidence>
<dbReference type="EMBL" id="CP001854">
    <property type="protein sequence ID" value="ADB48917.1"/>
    <property type="molecule type" value="Genomic_DNA"/>
</dbReference>
<accession>D3F847</accession>
<dbReference type="InterPro" id="IPR029063">
    <property type="entry name" value="SAM-dependent_MTases_sf"/>
</dbReference>
<dbReference type="KEGG" id="cwo:Cwoe_0482"/>
<dbReference type="OrthoDB" id="9786503at2"/>
<dbReference type="AlphaFoldDB" id="D3F847"/>
<dbReference type="PANTHER" id="PTHR43464:SF19">
    <property type="entry name" value="UBIQUINONE BIOSYNTHESIS O-METHYLTRANSFERASE, MITOCHONDRIAL"/>
    <property type="match status" value="1"/>
</dbReference>